<dbReference type="GO" id="GO:0005886">
    <property type="term" value="C:plasma membrane"/>
    <property type="evidence" value="ECO:0007669"/>
    <property type="project" value="TreeGrafter"/>
</dbReference>
<dbReference type="PANTHER" id="PTHR13155">
    <property type="entry name" value="A-KINASE ANCHOR PROTEINS"/>
    <property type="match status" value="1"/>
</dbReference>
<sequence length="99" mass="10891">KLSCGYINELGRFESDLQPEPDHKTGSKLSRALKKFVNMDEFKVKEDMAYKVAELIIRDVTNVTLGSQHNKALSIGSSSLPPTLPSSALQDDISNELPS</sequence>
<dbReference type="GO" id="GO:0005739">
    <property type="term" value="C:mitochondrion"/>
    <property type="evidence" value="ECO:0007669"/>
    <property type="project" value="TreeGrafter"/>
</dbReference>
<evidence type="ECO:0000313" key="2">
    <source>
        <dbReference type="EMBL" id="KAK7069357.1"/>
    </source>
</evidence>
<dbReference type="PANTHER" id="PTHR13155:SF1">
    <property type="entry name" value="A-KINASE ANCHOR PROTEIN 10, MITOCHONDRIAL"/>
    <property type="match status" value="1"/>
</dbReference>
<evidence type="ECO:0000313" key="3">
    <source>
        <dbReference type="Proteomes" id="UP001381693"/>
    </source>
</evidence>
<dbReference type="EMBL" id="JAXCGZ010016767">
    <property type="protein sequence ID" value="KAK7069357.1"/>
    <property type="molecule type" value="Genomic_DNA"/>
</dbReference>
<name>A0AAN8WNH4_HALRR</name>
<dbReference type="Proteomes" id="UP001381693">
    <property type="component" value="Unassembled WGS sequence"/>
</dbReference>
<feature type="non-terminal residue" evidence="2">
    <location>
        <position position="1"/>
    </location>
</feature>
<dbReference type="InterPro" id="IPR052246">
    <property type="entry name" value="Cell_Polariz_PKAAnc"/>
</dbReference>
<reference evidence="2 3" key="1">
    <citation type="submission" date="2023-11" db="EMBL/GenBank/DDBJ databases">
        <title>Halocaridina rubra genome assembly.</title>
        <authorList>
            <person name="Smith C."/>
        </authorList>
    </citation>
    <scope>NUCLEOTIDE SEQUENCE [LARGE SCALE GENOMIC DNA]</scope>
    <source>
        <strain evidence="2">EP-1</strain>
        <tissue evidence="2">Whole</tissue>
    </source>
</reference>
<keyword evidence="3" id="KW-1185">Reference proteome</keyword>
<gene>
    <name evidence="2" type="ORF">SK128_003788</name>
</gene>
<evidence type="ECO:0000256" key="1">
    <source>
        <dbReference type="SAM" id="MobiDB-lite"/>
    </source>
</evidence>
<organism evidence="2 3">
    <name type="scientific">Halocaridina rubra</name>
    <name type="common">Hawaiian red shrimp</name>
    <dbReference type="NCBI Taxonomy" id="373956"/>
    <lineage>
        <taxon>Eukaryota</taxon>
        <taxon>Metazoa</taxon>
        <taxon>Ecdysozoa</taxon>
        <taxon>Arthropoda</taxon>
        <taxon>Crustacea</taxon>
        <taxon>Multicrustacea</taxon>
        <taxon>Malacostraca</taxon>
        <taxon>Eumalacostraca</taxon>
        <taxon>Eucarida</taxon>
        <taxon>Decapoda</taxon>
        <taxon>Pleocyemata</taxon>
        <taxon>Caridea</taxon>
        <taxon>Atyoidea</taxon>
        <taxon>Atyidae</taxon>
        <taxon>Halocaridina</taxon>
    </lineage>
</organism>
<protein>
    <submittedName>
        <fullName evidence="2">Uncharacterized protein</fullName>
    </submittedName>
</protein>
<proteinExistence type="predicted"/>
<feature type="region of interest" description="Disordered" evidence="1">
    <location>
        <begin position="72"/>
        <end position="99"/>
    </location>
</feature>
<feature type="compositionally biased region" description="Low complexity" evidence="1">
    <location>
        <begin position="73"/>
        <end position="87"/>
    </location>
</feature>
<dbReference type="GO" id="GO:0008104">
    <property type="term" value="P:intracellular protein localization"/>
    <property type="evidence" value="ECO:0007669"/>
    <property type="project" value="TreeGrafter"/>
</dbReference>
<comment type="caution">
    <text evidence="2">The sequence shown here is derived from an EMBL/GenBank/DDBJ whole genome shotgun (WGS) entry which is preliminary data.</text>
</comment>
<accession>A0AAN8WNH4</accession>
<dbReference type="AlphaFoldDB" id="A0AAN8WNH4"/>